<evidence type="ECO:0000313" key="2">
    <source>
        <dbReference type="EMBL" id="CAD8189453.1"/>
    </source>
</evidence>
<reference evidence="2" key="1">
    <citation type="submission" date="2021-01" db="EMBL/GenBank/DDBJ databases">
        <authorList>
            <consortium name="Genoscope - CEA"/>
            <person name="William W."/>
        </authorList>
    </citation>
    <scope>NUCLEOTIDE SEQUENCE</scope>
</reference>
<comment type="caution">
    <text evidence="2">The sequence shown here is derived from an EMBL/GenBank/DDBJ whole genome shotgun (WGS) entry which is preliminary data.</text>
</comment>
<dbReference type="Proteomes" id="UP000689195">
    <property type="component" value="Unassembled WGS sequence"/>
</dbReference>
<keyword evidence="1" id="KW-1133">Transmembrane helix</keyword>
<protein>
    <submittedName>
        <fullName evidence="2">Uncharacterized protein</fullName>
    </submittedName>
</protein>
<gene>
    <name evidence="2" type="ORF">PPENT_87.1.T0940033</name>
</gene>
<accession>A0A8S1WJ41</accession>
<dbReference type="EMBL" id="CAJJDO010000094">
    <property type="protein sequence ID" value="CAD8189453.1"/>
    <property type="molecule type" value="Genomic_DNA"/>
</dbReference>
<evidence type="ECO:0000313" key="3">
    <source>
        <dbReference type="Proteomes" id="UP000689195"/>
    </source>
</evidence>
<proteinExistence type="predicted"/>
<keyword evidence="1" id="KW-0472">Membrane</keyword>
<feature type="transmembrane region" description="Helical" evidence="1">
    <location>
        <begin position="6"/>
        <end position="25"/>
    </location>
</feature>
<sequence>MRPEVFHLVLISLEFISILLFRLLSKRANELVKWMFDFQVKINKLIIDPILQQTLQAAQNQLSQMSKAHIFEIKAYFKPLELVERIINLTCMFIESKFKLQKHNWNE</sequence>
<dbReference type="AlphaFoldDB" id="A0A8S1WJ41"/>
<keyword evidence="3" id="KW-1185">Reference proteome</keyword>
<organism evidence="2 3">
    <name type="scientific">Paramecium pentaurelia</name>
    <dbReference type="NCBI Taxonomy" id="43138"/>
    <lineage>
        <taxon>Eukaryota</taxon>
        <taxon>Sar</taxon>
        <taxon>Alveolata</taxon>
        <taxon>Ciliophora</taxon>
        <taxon>Intramacronucleata</taxon>
        <taxon>Oligohymenophorea</taxon>
        <taxon>Peniculida</taxon>
        <taxon>Parameciidae</taxon>
        <taxon>Paramecium</taxon>
    </lineage>
</organism>
<evidence type="ECO:0000256" key="1">
    <source>
        <dbReference type="SAM" id="Phobius"/>
    </source>
</evidence>
<name>A0A8S1WJ41_9CILI</name>
<keyword evidence="1" id="KW-0812">Transmembrane</keyword>